<name>A0A397SQV0_9GLOM</name>
<dbReference type="SUPFAM" id="SSF54211">
    <property type="entry name" value="Ribosomal protein S5 domain 2-like"/>
    <property type="match status" value="1"/>
</dbReference>
<sequence>SSSIIDRKSKFVAHAKKVITKEEAESFWRKVQATEKGATHNILAYRIQLPDGNVIEEYHDDGETYAGNRVLTLLKTLDAKNVVVVVTRWFGGQLLGPIRFEHILKCSREVLDK</sequence>
<dbReference type="AlphaFoldDB" id="A0A397SQV0"/>
<gene>
    <name evidence="3" type="ORF">C1645_669868</name>
</gene>
<dbReference type="STRING" id="658196.A0A397SQV0"/>
<dbReference type="InterPro" id="IPR023582">
    <property type="entry name" value="Impact"/>
</dbReference>
<evidence type="ECO:0000313" key="3">
    <source>
        <dbReference type="EMBL" id="RIA88378.1"/>
    </source>
</evidence>
<dbReference type="GO" id="GO:0006446">
    <property type="term" value="P:regulation of translational initiation"/>
    <property type="evidence" value="ECO:0007669"/>
    <property type="project" value="TreeGrafter"/>
</dbReference>
<organism evidence="3 4">
    <name type="scientific">Glomus cerebriforme</name>
    <dbReference type="NCBI Taxonomy" id="658196"/>
    <lineage>
        <taxon>Eukaryota</taxon>
        <taxon>Fungi</taxon>
        <taxon>Fungi incertae sedis</taxon>
        <taxon>Mucoromycota</taxon>
        <taxon>Glomeromycotina</taxon>
        <taxon>Glomeromycetes</taxon>
        <taxon>Glomerales</taxon>
        <taxon>Glomeraceae</taxon>
        <taxon>Glomus</taxon>
    </lineage>
</organism>
<dbReference type="OrthoDB" id="10262814at2759"/>
<dbReference type="EMBL" id="QKYT01000266">
    <property type="protein sequence ID" value="RIA88378.1"/>
    <property type="molecule type" value="Genomic_DNA"/>
</dbReference>
<proteinExistence type="inferred from homology"/>
<dbReference type="InterPro" id="IPR020568">
    <property type="entry name" value="Ribosomal_Su5_D2-typ_SF"/>
</dbReference>
<comment type="similarity">
    <text evidence="1">Belongs to the IMPACT family.</text>
</comment>
<dbReference type="Pfam" id="PF01205">
    <property type="entry name" value="Impact_N"/>
    <property type="match status" value="1"/>
</dbReference>
<evidence type="ECO:0000313" key="4">
    <source>
        <dbReference type="Proteomes" id="UP000265703"/>
    </source>
</evidence>
<protein>
    <submittedName>
        <fullName evidence="3">Impact</fullName>
    </submittedName>
</protein>
<reference evidence="3 4" key="1">
    <citation type="submission" date="2018-06" db="EMBL/GenBank/DDBJ databases">
        <title>Comparative genomics reveals the genomic features of Rhizophagus irregularis, R. cerebriforme, R. diaphanum and Gigaspora rosea, and their symbiotic lifestyle signature.</title>
        <authorList>
            <person name="Morin E."/>
            <person name="San Clemente H."/>
            <person name="Chen E.C.H."/>
            <person name="De La Providencia I."/>
            <person name="Hainaut M."/>
            <person name="Kuo A."/>
            <person name="Kohler A."/>
            <person name="Murat C."/>
            <person name="Tang N."/>
            <person name="Roy S."/>
            <person name="Loubradou J."/>
            <person name="Henrissat B."/>
            <person name="Grigoriev I.V."/>
            <person name="Corradi N."/>
            <person name="Roux C."/>
            <person name="Martin F.M."/>
        </authorList>
    </citation>
    <scope>NUCLEOTIDE SEQUENCE [LARGE SCALE GENOMIC DNA]</scope>
    <source>
        <strain evidence="3 4">DAOM 227022</strain>
    </source>
</reference>
<dbReference type="Proteomes" id="UP000265703">
    <property type="component" value="Unassembled WGS sequence"/>
</dbReference>
<evidence type="ECO:0000259" key="2">
    <source>
        <dbReference type="Pfam" id="PF01205"/>
    </source>
</evidence>
<dbReference type="InterPro" id="IPR036956">
    <property type="entry name" value="Impact_N_sf"/>
</dbReference>
<feature type="non-terminal residue" evidence="3">
    <location>
        <position position="113"/>
    </location>
</feature>
<comment type="caution">
    <text evidence="3">The sequence shown here is derived from an EMBL/GenBank/DDBJ whole genome shotgun (WGS) entry which is preliminary data.</text>
</comment>
<dbReference type="GO" id="GO:0140469">
    <property type="term" value="P:GCN2-mediated signaling"/>
    <property type="evidence" value="ECO:0007669"/>
    <property type="project" value="TreeGrafter"/>
</dbReference>
<dbReference type="InterPro" id="IPR001498">
    <property type="entry name" value="Impact_N"/>
</dbReference>
<dbReference type="PANTHER" id="PTHR16301:SF25">
    <property type="entry name" value="PROTEIN IMPACT"/>
    <property type="match status" value="1"/>
</dbReference>
<dbReference type="Gene3D" id="3.30.230.30">
    <property type="entry name" value="Impact, N-terminal domain"/>
    <property type="match status" value="1"/>
</dbReference>
<accession>A0A397SQV0</accession>
<dbReference type="GO" id="GO:0005737">
    <property type="term" value="C:cytoplasm"/>
    <property type="evidence" value="ECO:0007669"/>
    <property type="project" value="TreeGrafter"/>
</dbReference>
<feature type="non-terminal residue" evidence="3">
    <location>
        <position position="1"/>
    </location>
</feature>
<feature type="domain" description="Impact N-terminal" evidence="2">
    <location>
        <begin position="7"/>
        <end position="111"/>
    </location>
</feature>
<keyword evidence="4" id="KW-1185">Reference proteome</keyword>
<evidence type="ECO:0000256" key="1">
    <source>
        <dbReference type="ARBA" id="ARBA00007665"/>
    </source>
</evidence>
<dbReference type="PANTHER" id="PTHR16301">
    <property type="entry name" value="IMPACT-RELATED"/>
    <property type="match status" value="1"/>
</dbReference>